<dbReference type="Pfam" id="PF00043">
    <property type="entry name" value="GST_C"/>
    <property type="match status" value="1"/>
</dbReference>
<evidence type="ECO:0000256" key="1">
    <source>
        <dbReference type="SAM" id="MobiDB-lite"/>
    </source>
</evidence>
<evidence type="ECO:0000259" key="3">
    <source>
        <dbReference type="PROSITE" id="PS50405"/>
    </source>
</evidence>
<keyword evidence="5" id="KW-1185">Reference proteome</keyword>
<reference evidence="4 5" key="1">
    <citation type="journal article" date="2018" name="Sci. Data">
        <title>The draft genome sequence of cork oak.</title>
        <authorList>
            <person name="Ramos A.M."/>
            <person name="Usie A."/>
            <person name="Barbosa P."/>
            <person name="Barros P.M."/>
            <person name="Capote T."/>
            <person name="Chaves I."/>
            <person name="Simoes F."/>
            <person name="Abreu I."/>
            <person name="Carrasquinho I."/>
            <person name="Faro C."/>
            <person name="Guimaraes J.B."/>
            <person name="Mendonca D."/>
            <person name="Nobrega F."/>
            <person name="Rodrigues L."/>
            <person name="Saibo N.J.M."/>
            <person name="Varela M.C."/>
            <person name="Egas C."/>
            <person name="Matos J."/>
            <person name="Miguel C.M."/>
            <person name="Oliveira M.M."/>
            <person name="Ricardo C.P."/>
            <person name="Goncalves S."/>
        </authorList>
    </citation>
    <scope>NUCLEOTIDE SEQUENCE [LARGE SCALE GENOMIC DNA]</scope>
    <source>
        <strain evidence="5">cv. HL8</strain>
    </source>
</reference>
<dbReference type="AlphaFoldDB" id="A0AAW0LXD2"/>
<gene>
    <name evidence="4" type="primary">GSTU8_0</name>
    <name evidence="4" type="ORF">CFP56_027774</name>
</gene>
<dbReference type="InterPro" id="IPR036282">
    <property type="entry name" value="Glutathione-S-Trfase_C_sf"/>
</dbReference>
<keyword evidence="2" id="KW-0812">Transmembrane</keyword>
<dbReference type="PROSITE" id="PS50405">
    <property type="entry name" value="GST_CTER"/>
    <property type="match status" value="1"/>
</dbReference>
<feature type="transmembrane region" description="Helical" evidence="2">
    <location>
        <begin position="32"/>
        <end position="49"/>
    </location>
</feature>
<proteinExistence type="predicted"/>
<dbReference type="Gene3D" id="1.20.1050.10">
    <property type="match status" value="1"/>
</dbReference>
<organism evidence="4 5">
    <name type="scientific">Quercus suber</name>
    <name type="common">Cork oak</name>
    <dbReference type="NCBI Taxonomy" id="58331"/>
    <lineage>
        <taxon>Eukaryota</taxon>
        <taxon>Viridiplantae</taxon>
        <taxon>Streptophyta</taxon>
        <taxon>Embryophyta</taxon>
        <taxon>Tracheophyta</taxon>
        <taxon>Spermatophyta</taxon>
        <taxon>Magnoliopsida</taxon>
        <taxon>eudicotyledons</taxon>
        <taxon>Gunneridae</taxon>
        <taxon>Pentapetalae</taxon>
        <taxon>rosids</taxon>
        <taxon>fabids</taxon>
        <taxon>Fagales</taxon>
        <taxon>Fagaceae</taxon>
        <taxon>Quercus</taxon>
    </lineage>
</organism>
<comment type="caution">
    <text evidence="4">The sequence shown here is derived from an EMBL/GenBank/DDBJ whole genome shotgun (WGS) entry which is preliminary data.</text>
</comment>
<dbReference type="SUPFAM" id="SSF47616">
    <property type="entry name" value="GST C-terminal domain-like"/>
    <property type="match status" value="1"/>
</dbReference>
<sequence>MRDLKADTRIPTTKPPLSRQSSTKKYFGGDKIGLADLVFGFITVWLGVLEEATAVKVMKPAAADDFPRLQVWIENFRENSVIKANLPDPRELLAHSKRKREVLLESKIA</sequence>
<dbReference type="Proteomes" id="UP000237347">
    <property type="component" value="Unassembled WGS sequence"/>
</dbReference>
<evidence type="ECO:0000256" key="2">
    <source>
        <dbReference type="SAM" id="Phobius"/>
    </source>
</evidence>
<keyword evidence="2" id="KW-0472">Membrane</keyword>
<dbReference type="InterPro" id="IPR010987">
    <property type="entry name" value="Glutathione-S-Trfase_C-like"/>
</dbReference>
<evidence type="ECO:0000313" key="5">
    <source>
        <dbReference type="Proteomes" id="UP000237347"/>
    </source>
</evidence>
<dbReference type="GO" id="GO:0004364">
    <property type="term" value="F:glutathione transferase activity"/>
    <property type="evidence" value="ECO:0007669"/>
    <property type="project" value="InterPro"/>
</dbReference>
<dbReference type="CDD" id="cd03185">
    <property type="entry name" value="GST_C_Tau"/>
    <property type="match status" value="1"/>
</dbReference>
<feature type="domain" description="GST C-terminal" evidence="3">
    <location>
        <begin position="1"/>
        <end position="102"/>
    </location>
</feature>
<protein>
    <submittedName>
        <fullName evidence="4">Glutathione s-transferase u8</fullName>
    </submittedName>
</protein>
<feature type="region of interest" description="Disordered" evidence="1">
    <location>
        <begin position="1"/>
        <end position="23"/>
    </location>
</feature>
<name>A0AAW0LXD2_QUESU</name>
<dbReference type="GO" id="GO:0006749">
    <property type="term" value="P:glutathione metabolic process"/>
    <property type="evidence" value="ECO:0007669"/>
    <property type="project" value="InterPro"/>
</dbReference>
<dbReference type="EMBL" id="PKMF04000045">
    <property type="protein sequence ID" value="KAK7855449.1"/>
    <property type="molecule type" value="Genomic_DNA"/>
</dbReference>
<evidence type="ECO:0000313" key="4">
    <source>
        <dbReference type="EMBL" id="KAK7855449.1"/>
    </source>
</evidence>
<dbReference type="InterPro" id="IPR004046">
    <property type="entry name" value="GST_C"/>
</dbReference>
<dbReference type="InterPro" id="IPR045074">
    <property type="entry name" value="GST_C_Tau"/>
</dbReference>
<keyword evidence="2" id="KW-1133">Transmembrane helix</keyword>
<accession>A0AAW0LXD2</accession>